<organism evidence="2 3">
    <name type="scientific">Eiseniibacteriota bacterium</name>
    <dbReference type="NCBI Taxonomy" id="2212470"/>
    <lineage>
        <taxon>Bacteria</taxon>
        <taxon>Candidatus Eiseniibacteriota</taxon>
    </lineage>
</organism>
<feature type="domain" description="GAF" evidence="1">
    <location>
        <begin position="9"/>
        <end position="61"/>
    </location>
</feature>
<dbReference type="EMBL" id="VBOS01000413">
    <property type="protein sequence ID" value="TMQ50424.1"/>
    <property type="molecule type" value="Genomic_DNA"/>
</dbReference>
<dbReference type="InterPro" id="IPR029016">
    <property type="entry name" value="GAF-like_dom_sf"/>
</dbReference>
<gene>
    <name evidence="2" type="ORF">E6K72_11430</name>
</gene>
<dbReference type="SUPFAM" id="SSF55781">
    <property type="entry name" value="GAF domain-like"/>
    <property type="match status" value="1"/>
</dbReference>
<evidence type="ECO:0000259" key="1">
    <source>
        <dbReference type="Pfam" id="PF01590"/>
    </source>
</evidence>
<dbReference type="InterPro" id="IPR003018">
    <property type="entry name" value="GAF"/>
</dbReference>
<accession>A0A538SGC8</accession>
<dbReference type="Gene3D" id="3.30.450.40">
    <property type="match status" value="1"/>
</dbReference>
<feature type="non-terminal residue" evidence="2">
    <location>
        <position position="1"/>
    </location>
</feature>
<comment type="caution">
    <text evidence="2">The sequence shown here is derived from an EMBL/GenBank/DDBJ whole genome shotgun (WGS) entry which is preliminary data.</text>
</comment>
<reference evidence="2 3" key="1">
    <citation type="journal article" date="2019" name="Nat. Microbiol.">
        <title>Mediterranean grassland soil C-N compound turnover is dependent on rainfall and depth, and is mediated by genomically divergent microorganisms.</title>
        <authorList>
            <person name="Diamond S."/>
            <person name="Andeer P.F."/>
            <person name="Li Z."/>
            <person name="Crits-Christoph A."/>
            <person name="Burstein D."/>
            <person name="Anantharaman K."/>
            <person name="Lane K.R."/>
            <person name="Thomas B.C."/>
            <person name="Pan C."/>
            <person name="Northen T.R."/>
            <person name="Banfield J.F."/>
        </authorList>
    </citation>
    <scope>NUCLEOTIDE SEQUENCE [LARGE SCALE GENOMIC DNA]</scope>
    <source>
        <strain evidence="2">WS_2</strain>
    </source>
</reference>
<proteinExistence type="predicted"/>
<evidence type="ECO:0000313" key="2">
    <source>
        <dbReference type="EMBL" id="TMQ50424.1"/>
    </source>
</evidence>
<evidence type="ECO:0000313" key="3">
    <source>
        <dbReference type="Proteomes" id="UP000317716"/>
    </source>
</evidence>
<sequence>KDVEHTGQDAYNSDSFICVPLIYNNRLCGVMNLSNKKNGEPFEDYDLDRAQIAGSLMAVALADLDKARRAAAWS</sequence>
<dbReference type="Pfam" id="PF01590">
    <property type="entry name" value="GAF"/>
    <property type="match status" value="1"/>
</dbReference>
<dbReference type="Proteomes" id="UP000317716">
    <property type="component" value="Unassembled WGS sequence"/>
</dbReference>
<name>A0A538SGC8_UNCEI</name>
<dbReference type="AlphaFoldDB" id="A0A538SGC8"/>
<protein>
    <submittedName>
        <fullName evidence="2">GAF domain-containing protein</fullName>
    </submittedName>
</protein>